<dbReference type="EMBL" id="LUTY01002583">
    <property type="protein sequence ID" value="OAD20002.1"/>
    <property type="molecule type" value="Genomic_DNA"/>
</dbReference>
<keyword evidence="2" id="KW-1185">Reference proteome</keyword>
<name>A0A0A6RHI5_9GAMM</name>
<organism evidence="1 2">
    <name type="scientific">Candidatus Thiomargarita nelsonii</name>
    <dbReference type="NCBI Taxonomy" id="1003181"/>
    <lineage>
        <taxon>Bacteria</taxon>
        <taxon>Pseudomonadati</taxon>
        <taxon>Pseudomonadota</taxon>
        <taxon>Gammaproteobacteria</taxon>
        <taxon>Thiotrichales</taxon>
        <taxon>Thiotrichaceae</taxon>
        <taxon>Thiomargarita</taxon>
    </lineage>
</organism>
<accession>A0A0A6RHI5</accession>
<dbReference type="AlphaFoldDB" id="A0A0A6RHI5"/>
<evidence type="ECO:0000313" key="2">
    <source>
        <dbReference type="Proteomes" id="UP000076962"/>
    </source>
</evidence>
<dbReference type="Proteomes" id="UP000076962">
    <property type="component" value="Unassembled WGS sequence"/>
</dbReference>
<reference evidence="1 2" key="1">
    <citation type="submission" date="2016-05" db="EMBL/GenBank/DDBJ databases">
        <title>Single-cell genome of chain-forming Candidatus Thiomargarita nelsonii and comparison to other large sulfur-oxidizing bacteria.</title>
        <authorList>
            <person name="Winkel M."/>
            <person name="Salman V."/>
            <person name="Woyke T."/>
            <person name="Schulz-Vogt H."/>
            <person name="Richter M."/>
            <person name="Flood B."/>
            <person name="Bailey J."/>
            <person name="Amann R."/>
            <person name="Mussmann M."/>
        </authorList>
    </citation>
    <scope>NUCLEOTIDE SEQUENCE [LARGE SCALE GENOMIC DNA]</scope>
    <source>
        <strain evidence="1 2">THI036</strain>
    </source>
</reference>
<sequence>MRLWGGVTFLCKVVGLQIPKWRGCRHLKAFAFITLNQKAVVDVMYADGDFQCFWGFRLLAVDGSKTMLPNTPASVGA</sequence>
<evidence type="ECO:0000313" key="1">
    <source>
        <dbReference type="EMBL" id="OAD20002.1"/>
    </source>
</evidence>
<proteinExistence type="predicted"/>
<gene>
    <name evidence="1" type="ORF">THIOM_004321</name>
</gene>
<protein>
    <submittedName>
        <fullName evidence="1">Uncharacterized protein</fullName>
    </submittedName>
</protein>
<comment type="caution">
    <text evidence="1">The sequence shown here is derived from an EMBL/GenBank/DDBJ whole genome shotgun (WGS) entry which is preliminary data.</text>
</comment>